<accession>A0A6I4P0V1</accession>
<dbReference type="Pfam" id="PF03852">
    <property type="entry name" value="Vsr"/>
    <property type="match status" value="1"/>
</dbReference>
<dbReference type="CDD" id="cd00221">
    <property type="entry name" value="Vsr"/>
    <property type="match status" value="1"/>
</dbReference>
<evidence type="ECO:0000313" key="7">
    <source>
        <dbReference type="EMBL" id="MWB97649.1"/>
    </source>
</evidence>
<keyword evidence="8" id="KW-1185">Reference proteome</keyword>
<dbReference type="GO" id="GO:0004519">
    <property type="term" value="F:endonuclease activity"/>
    <property type="evidence" value="ECO:0007669"/>
    <property type="project" value="UniProtKB-KW"/>
</dbReference>
<dbReference type="InterPro" id="IPR004603">
    <property type="entry name" value="DNA_mismatch_endonuc_vsr"/>
</dbReference>
<reference evidence="7 8" key="1">
    <citation type="submission" date="2019-12" db="EMBL/GenBank/DDBJ databases">
        <authorList>
            <person name="Kim Y.S."/>
        </authorList>
    </citation>
    <scope>NUCLEOTIDE SEQUENCE [LARGE SCALE GENOMIC DNA]</scope>
    <source>
        <strain evidence="7 8">MMS17-SY077</strain>
    </source>
</reference>
<dbReference type="Gene3D" id="3.40.960.10">
    <property type="entry name" value="VSR Endonuclease"/>
    <property type="match status" value="1"/>
</dbReference>
<evidence type="ECO:0000256" key="3">
    <source>
        <dbReference type="ARBA" id="ARBA00022763"/>
    </source>
</evidence>
<keyword evidence="4" id="KW-0378">Hydrolase</keyword>
<keyword evidence="1" id="KW-0540">Nuclease</keyword>
<dbReference type="SUPFAM" id="SSF52980">
    <property type="entry name" value="Restriction endonuclease-like"/>
    <property type="match status" value="1"/>
</dbReference>
<dbReference type="EMBL" id="WSTA01000010">
    <property type="protein sequence ID" value="MWB97649.1"/>
    <property type="molecule type" value="Genomic_DNA"/>
</dbReference>
<dbReference type="GO" id="GO:0016787">
    <property type="term" value="F:hydrolase activity"/>
    <property type="evidence" value="ECO:0007669"/>
    <property type="project" value="UniProtKB-KW"/>
</dbReference>
<dbReference type="Proteomes" id="UP000438182">
    <property type="component" value="Unassembled WGS sequence"/>
</dbReference>
<dbReference type="InterPro" id="IPR011335">
    <property type="entry name" value="Restrct_endonuc-II-like"/>
</dbReference>
<dbReference type="NCBIfam" id="TIGR00632">
    <property type="entry name" value="vsr"/>
    <property type="match status" value="1"/>
</dbReference>
<organism evidence="7 8">
    <name type="scientific">Agromyces seonyuensis</name>
    <dbReference type="NCBI Taxonomy" id="2662446"/>
    <lineage>
        <taxon>Bacteria</taxon>
        <taxon>Bacillati</taxon>
        <taxon>Actinomycetota</taxon>
        <taxon>Actinomycetes</taxon>
        <taxon>Micrococcales</taxon>
        <taxon>Microbacteriaceae</taxon>
        <taxon>Agromyces</taxon>
    </lineage>
</organism>
<keyword evidence="2 7" id="KW-0255">Endonuclease</keyword>
<evidence type="ECO:0000256" key="1">
    <source>
        <dbReference type="ARBA" id="ARBA00022722"/>
    </source>
</evidence>
<evidence type="ECO:0000313" key="8">
    <source>
        <dbReference type="Proteomes" id="UP000438182"/>
    </source>
</evidence>
<keyword evidence="3" id="KW-0227">DNA damage</keyword>
<protein>
    <submittedName>
        <fullName evidence="7">DNA mismatch endonuclease Vsr</fullName>
    </submittedName>
</protein>
<evidence type="ECO:0000256" key="6">
    <source>
        <dbReference type="ARBA" id="ARBA00029466"/>
    </source>
</evidence>
<comment type="caution">
    <text evidence="7">The sequence shown here is derived from an EMBL/GenBank/DDBJ whole genome shotgun (WGS) entry which is preliminary data.</text>
</comment>
<proteinExistence type="inferred from homology"/>
<evidence type="ECO:0000256" key="2">
    <source>
        <dbReference type="ARBA" id="ARBA00022759"/>
    </source>
</evidence>
<keyword evidence="5" id="KW-0234">DNA repair</keyword>
<dbReference type="GO" id="GO:0006298">
    <property type="term" value="P:mismatch repair"/>
    <property type="evidence" value="ECO:0007669"/>
    <property type="project" value="InterPro"/>
</dbReference>
<evidence type="ECO:0000256" key="4">
    <source>
        <dbReference type="ARBA" id="ARBA00022801"/>
    </source>
</evidence>
<evidence type="ECO:0000256" key="5">
    <source>
        <dbReference type="ARBA" id="ARBA00023204"/>
    </source>
</evidence>
<sequence>MKANRGRDTQPELAVRRLLHAVGLRYRVNFRPIPRLNRTADVVFTRQKVAVFIDGCFWHGCPEHYQRPVSNREYWDPKVARNIARDLDTTRRLVSASWIVLRYWEHEAPEEVAKSIAACVKQRVG</sequence>
<comment type="similarity">
    <text evidence="6">Belongs to the Vsr family.</text>
</comment>
<dbReference type="AlphaFoldDB" id="A0A6I4P0V1"/>
<name>A0A6I4P0V1_9MICO</name>
<gene>
    <name evidence="7" type="primary">vsr</name>
    <name evidence="7" type="ORF">GB864_03635</name>
</gene>